<dbReference type="EMBL" id="LT629792">
    <property type="protein sequence ID" value="SDT87064.1"/>
    <property type="molecule type" value="Genomic_DNA"/>
</dbReference>
<dbReference type="PANTHER" id="PTHR42711">
    <property type="entry name" value="ABC TRANSPORTER ATP-BINDING PROTEIN"/>
    <property type="match status" value="1"/>
</dbReference>
<evidence type="ECO:0000256" key="4">
    <source>
        <dbReference type="ARBA" id="ARBA00022840"/>
    </source>
</evidence>
<dbReference type="InterPro" id="IPR050763">
    <property type="entry name" value="ABC_transporter_ATP-binding"/>
</dbReference>
<evidence type="ECO:0000313" key="7">
    <source>
        <dbReference type="EMBL" id="SDT87064.1"/>
    </source>
</evidence>
<keyword evidence="4 7" id="KW-0067">ATP-binding</keyword>
<dbReference type="CDD" id="cd03230">
    <property type="entry name" value="ABC_DR_subfamily_A"/>
    <property type="match status" value="1"/>
</dbReference>
<name>A0ABY0V5S4_9ACTO</name>
<dbReference type="Pfam" id="PF00005">
    <property type="entry name" value="ABC_tran"/>
    <property type="match status" value="1"/>
</dbReference>
<evidence type="ECO:0000256" key="1">
    <source>
        <dbReference type="ARBA" id="ARBA00004202"/>
    </source>
</evidence>
<dbReference type="SMART" id="SM00382">
    <property type="entry name" value="AAA"/>
    <property type="match status" value="1"/>
</dbReference>
<evidence type="ECO:0000313" key="8">
    <source>
        <dbReference type="Proteomes" id="UP000198976"/>
    </source>
</evidence>
<evidence type="ECO:0000256" key="3">
    <source>
        <dbReference type="ARBA" id="ARBA00022741"/>
    </source>
</evidence>
<reference evidence="7 8" key="1">
    <citation type="submission" date="2016-10" db="EMBL/GenBank/DDBJ databases">
        <authorList>
            <person name="Varghese N."/>
            <person name="Submissions S."/>
        </authorList>
    </citation>
    <scope>NUCLEOTIDE SEQUENCE [LARGE SCALE GENOMIC DNA]</scope>
    <source>
        <strain evidence="7 8">DSM 9169</strain>
    </source>
</reference>
<sequence length="253" mass="26919">MTDQPPALAFDHLVKVYGNLVAVGDLSLNIPAGSFYGIVGPNGAGKTTTLTMATGLLRPDEGTAYVHGVDMWANPTEAKKLLGVMPDGMHLLDRLSGPDFLTYVALLRGMDTDTARSRTQDLLEALDLTETSDKMIGDYSAGMTKKIALGASLIHSPSVLVLDEPFESVDPVSAANIREILKSFVRQGGTVVLSSHVMSTVQKLCSHVAIIHHGQVVISGTTDEVAAGGDLEERFTQIVGGRITHEGLSWLHS</sequence>
<feature type="domain" description="ABC transporter" evidence="6">
    <location>
        <begin position="8"/>
        <end position="238"/>
    </location>
</feature>
<dbReference type="Gene3D" id="3.40.50.300">
    <property type="entry name" value="P-loop containing nucleotide triphosphate hydrolases"/>
    <property type="match status" value="1"/>
</dbReference>
<keyword evidence="2" id="KW-0813">Transport</keyword>
<dbReference type="GO" id="GO:0005524">
    <property type="term" value="F:ATP binding"/>
    <property type="evidence" value="ECO:0007669"/>
    <property type="project" value="UniProtKB-KW"/>
</dbReference>
<dbReference type="PROSITE" id="PS50893">
    <property type="entry name" value="ABC_TRANSPORTER_2"/>
    <property type="match status" value="1"/>
</dbReference>
<keyword evidence="5" id="KW-0046">Antibiotic resistance</keyword>
<evidence type="ECO:0000256" key="5">
    <source>
        <dbReference type="ARBA" id="ARBA00023251"/>
    </source>
</evidence>
<dbReference type="Proteomes" id="UP000198976">
    <property type="component" value="Chromosome I"/>
</dbReference>
<dbReference type="InterPro" id="IPR003439">
    <property type="entry name" value="ABC_transporter-like_ATP-bd"/>
</dbReference>
<organism evidence="7 8">
    <name type="scientific">Schaalia radingae</name>
    <dbReference type="NCBI Taxonomy" id="131110"/>
    <lineage>
        <taxon>Bacteria</taxon>
        <taxon>Bacillati</taxon>
        <taxon>Actinomycetota</taxon>
        <taxon>Actinomycetes</taxon>
        <taxon>Actinomycetales</taxon>
        <taxon>Actinomycetaceae</taxon>
        <taxon>Schaalia</taxon>
    </lineage>
</organism>
<comment type="subcellular location">
    <subcellularLocation>
        <location evidence="1">Cell membrane</location>
        <topology evidence="1">Peripheral membrane protein</topology>
    </subcellularLocation>
</comment>
<proteinExistence type="predicted"/>
<accession>A0ABY0V5S4</accession>
<keyword evidence="8" id="KW-1185">Reference proteome</keyword>
<gene>
    <name evidence="7" type="ORF">SAMN04489714_0388</name>
</gene>
<dbReference type="RefSeq" id="WP_058236179.1">
    <property type="nucleotide sequence ID" value="NZ_LT629792.1"/>
</dbReference>
<evidence type="ECO:0000259" key="6">
    <source>
        <dbReference type="PROSITE" id="PS50893"/>
    </source>
</evidence>
<dbReference type="InterPro" id="IPR027417">
    <property type="entry name" value="P-loop_NTPase"/>
</dbReference>
<dbReference type="InterPro" id="IPR003593">
    <property type="entry name" value="AAA+_ATPase"/>
</dbReference>
<dbReference type="SUPFAM" id="SSF52540">
    <property type="entry name" value="P-loop containing nucleoside triphosphate hydrolases"/>
    <property type="match status" value="1"/>
</dbReference>
<evidence type="ECO:0000256" key="2">
    <source>
        <dbReference type="ARBA" id="ARBA00022448"/>
    </source>
</evidence>
<keyword evidence="3" id="KW-0547">Nucleotide-binding</keyword>
<protein>
    <submittedName>
        <fullName evidence="7">ABC-2 type transport system ATP-binding protein</fullName>
    </submittedName>
</protein>
<dbReference type="PANTHER" id="PTHR42711:SF19">
    <property type="entry name" value="DOXORUBICIN RESISTANCE ATP-BINDING PROTEIN DRRA"/>
    <property type="match status" value="1"/>
</dbReference>